<dbReference type="PANTHER" id="PTHR46558:SF3">
    <property type="entry name" value="TRANSCRIPTIONAL REGULATOR"/>
    <property type="match status" value="1"/>
</dbReference>
<gene>
    <name evidence="3" type="ORF">FHR98_002850</name>
</gene>
<accession>A0A839SVN8</accession>
<keyword evidence="1" id="KW-0238">DNA-binding</keyword>
<dbReference type="RefSeq" id="WP_183417375.1">
    <property type="nucleotide sequence ID" value="NZ_JACHXA010000009.1"/>
</dbReference>
<evidence type="ECO:0000259" key="2">
    <source>
        <dbReference type="PROSITE" id="PS50943"/>
    </source>
</evidence>
<name>A0A839SVN8_9PROT</name>
<dbReference type="AlphaFoldDB" id="A0A839SVN8"/>
<dbReference type="Pfam" id="PF13560">
    <property type="entry name" value="HTH_31"/>
    <property type="match status" value="1"/>
</dbReference>
<feature type="domain" description="HTH cro/C1-type" evidence="2">
    <location>
        <begin position="112"/>
        <end position="162"/>
    </location>
</feature>
<dbReference type="CDD" id="cd00093">
    <property type="entry name" value="HTH_XRE"/>
    <property type="match status" value="2"/>
</dbReference>
<dbReference type="Proteomes" id="UP000581135">
    <property type="component" value="Unassembled WGS sequence"/>
</dbReference>
<proteinExistence type="predicted"/>
<sequence length="243" mass="27138">MTSRKMRGSAMGPYAATADTLWQSRRKIGLTQKEAANALQISLRELRRIENGLYLPDATLQKALANLLAVPEDVLFAEVPQNEAVAGTRRKGSRVAGNPIDRHVGNRLFMRRVERGFSQERLAEILGVSFQQVQKYERGINRISASRLYDICLALNVELNFFFEDMPGQVRAQSGTSHHAWHDEPVSYEADRTESKELAELLGAFRQIPSTELRRGLIDLARAIAKLNSAASDANTGEDSKRT</sequence>
<dbReference type="PANTHER" id="PTHR46558">
    <property type="entry name" value="TRACRIPTIONAL REGULATORY PROTEIN-RELATED-RELATED"/>
    <property type="match status" value="1"/>
</dbReference>
<evidence type="ECO:0000313" key="3">
    <source>
        <dbReference type="EMBL" id="MBB3066542.1"/>
    </source>
</evidence>
<reference evidence="3 4" key="1">
    <citation type="submission" date="2020-08" db="EMBL/GenBank/DDBJ databases">
        <title>Genomic Encyclopedia of Type Strains, Phase III (KMG-III): the genomes of soil and plant-associated and newly described type strains.</title>
        <authorList>
            <person name="Whitman W."/>
        </authorList>
    </citation>
    <scope>NUCLEOTIDE SEQUENCE [LARGE SCALE GENOMIC DNA]</scope>
    <source>
        <strain evidence="3 4">CECT 8803</strain>
    </source>
</reference>
<dbReference type="SMART" id="SM00530">
    <property type="entry name" value="HTH_XRE"/>
    <property type="match status" value="2"/>
</dbReference>
<evidence type="ECO:0000313" key="4">
    <source>
        <dbReference type="Proteomes" id="UP000581135"/>
    </source>
</evidence>
<comment type="caution">
    <text evidence="3">The sequence shown here is derived from an EMBL/GenBank/DDBJ whole genome shotgun (WGS) entry which is preliminary data.</text>
</comment>
<dbReference type="InterPro" id="IPR001387">
    <property type="entry name" value="Cro/C1-type_HTH"/>
</dbReference>
<dbReference type="GO" id="GO:0003677">
    <property type="term" value="F:DNA binding"/>
    <property type="evidence" value="ECO:0007669"/>
    <property type="project" value="UniProtKB-KW"/>
</dbReference>
<evidence type="ECO:0000256" key="1">
    <source>
        <dbReference type="ARBA" id="ARBA00023125"/>
    </source>
</evidence>
<dbReference type="SUPFAM" id="SSF47413">
    <property type="entry name" value="lambda repressor-like DNA-binding domains"/>
    <property type="match status" value="2"/>
</dbReference>
<feature type="domain" description="HTH cro/C1-type" evidence="2">
    <location>
        <begin position="21"/>
        <end position="75"/>
    </location>
</feature>
<dbReference type="PROSITE" id="PS50943">
    <property type="entry name" value="HTH_CROC1"/>
    <property type="match status" value="2"/>
</dbReference>
<dbReference type="InterPro" id="IPR010982">
    <property type="entry name" value="Lambda_DNA-bd_dom_sf"/>
</dbReference>
<dbReference type="EMBL" id="JACHXA010000009">
    <property type="protein sequence ID" value="MBB3066542.1"/>
    <property type="molecule type" value="Genomic_DNA"/>
</dbReference>
<dbReference type="Pfam" id="PF01381">
    <property type="entry name" value="HTH_3"/>
    <property type="match status" value="1"/>
</dbReference>
<keyword evidence="4" id="KW-1185">Reference proteome</keyword>
<dbReference type="Gene3D" id="1.10.260.40">
    <property type="entry name" value="lambda repressor-like DNA-binding domains"/>
    <property type="match status" value="2"/>
</dbReference>
<protein>
    <submittedName>
        <fullName evidence="3">Transcriptional regulator with XRE-family HTH domain</fullName>
    </submittedName>
</protein>
<organism evidence="3 4">
    <name type="scientific">Limibacillus halophilus</name>
    <dbReference type="NCBI Taxonomy" id="1579333"/>
    <lineage>
        <taxon>Bacteria</taxon>
        <taxon>Pseudomonadati</taxon>
        <taxon>Pseudomonadota</taxon>
        <taxon>Alphaproteobacteria</taxon>
        <taxon>Rhodospirillales</taxon>
        <taxon>Rhodovibrionaceae</taxon>
        <taxon>Limibacillus</taxon>
    </lineage>
</organism>